<sequence>MALKAARLRVADVSDLPVKNADGSPLRDPDTGAPITATVFGPGTKIWQAANAAKQRKAVKRSREANGKFEAALDFKEEDTVEFLCAITKRFNGLECDDEHGNKIQDERENVRAVYSDPLLGFIRDHMDADVSNWENFMKASQSLSNSGSASSPG</sequence>
<comment type="caution">
    <text evidence="1">The sequence shown here is derived from an EMBL/GenBank/DDBJ whole genome shotgun (WGS) entry which is preliminary data.</text>
</comment>
<reference evidence="1 2" key="1">
    <citation type="submission" date="2017-08" db="EMBL/GenBank/DDBJ databases">
        <title>Infants hospitalized years apart are colonized by the same room-sourced microbial strains.</title>
        <authorList>
            <person name="Brooks B."/>
            <person name="Olm M.R."/>
            <person name="Firek B.A."/>
            <person name="Baker R."/>
            <person name="Thomas B.C."/>
            <person name="Morowitz M.J."/>
            <person name="Banfield J.F."/>
        </authorList>
    </citation>
    <scope>NUCLEOTIDE SEQUENCE [LARGE SCALE GENOMIC DNA]</scope>
    <source>
        <strain evidence="1">S2_005_002_R2_33</strain>
    </source>
</reference>
<gene>
    <name evidence="1" type="ORF">DI555_14135</name>
</gene>
<dbReference type="EMBL" id="QFPX01000010">
    <property type="protein sequence ID" value="PZQ54194.1"/>
    <property type="molecule type" value="Genomic_DNA"/>
</dbReference>
<protein>
    <submittedName>
        <fullName evidence="1">Uncharacterized protein</fullName>
    </submittedName>
</protein>
<evidence type="ECO:0000313" key="1">
    <source>
        <dbReference type="EMBL" id="PZQ54194.1"/>
    </source>
</evidence>
<accession>A0A2W5NML9</accession>
<dbReference type="AlphaFoldDB" id="A0A2W5NML9"/>
<proteinExistence type="predicted"/>
<name>A0A2W5NML9_9SPHN</name>
<organism evidence="1 2">
    <name type="scientific">Novosphingobium pentaromativorans</name>
    <dbReference type="NCBI Taxonomy" id="205844"/>
    <lineage>
        <taxon>Bacteria</taxon>
        <taxon>Pseudomonadati</taxon>
        <taxon>Pseudomonadota</taxon>
        <taxon>Alphaproteobacteria</taxon>
        <taxon>Sphingomonadales</taxon>
        <taxon>Sphingomonadaceae</taxon>
        <taxon>Novosphingobium</taxon>
    </lineage>
</organism>
<dbReference type="Proteomes" id="UP000249082">
    <property type="component" value="Unassembled WGS sequence"/>
</dbReference>
<evidence type="ECO:0000313" key="2">
    <source>
        <dbReference type="Proteomes" id="UP000249082"/>
    </source>
</evidence>